<keyword evidence="1" id="KW-0479">Metal-binding</keyword>
<organism evidence="8 9">
    <name type="scientific">Rhizodiscina lignyota</name>
    <dbReference type="NCBI Taxonomy" id="1504668"/>
    <lineage>
        <taxon>Eukaryota</taxon>
        <taxon>Fungi</taxon>
        <taxon>Dikarya</taxon>
        <taxon>Ascomycota</taxon>
        <taxon>Pezizomycotina</taxon>
        <taxon>Dothideomycetes</taxon>
        <taxon>Pleosporomycetidae</taxon>
        <taxon>Aulographales</taxon>
        <taxon>Rhizodiscinaceae</taxon>
        <taxon>Rhizodiscina</taxon>
    </lineage>
</organism>
<accession>A0A9P4I6N6</accession>
<evidence type="ECO:0000313" key="8">
    <source>
        <dbReference type="EMBL" id="KAF2093424.1"/>
    </source>
</evidence>
<feature type="non-terminal residue" evidence="8">
    <location>
        <position position="546"/>
    </location>
</feature>
<keyword evidence="9" id="KW-1185">Reference proteome</keyword>
<dbReference type="PROSITE" id="PS00463">
    <property type="entry name" value="ZN2_CY6_FUNGAL_1"/>
    <property type="match status" value="1"/>
</dbReference>
<evidence type="ECO:0000256" key="1">
    <source>
        <dbReference type="ARBA" id="ARBA00022723"/>
    </source>
</evidence>
<dbReference type="Proteomes" id="UP000799772">
    <property type="component" value="Unassembled WGS sequence"/>
</dbReference>
<evidence type="ECO:0000313" key="9">
    <source>
        <dbReference type="Proteomes" id="UP000799772"/>
    </source>
</evidence>
<dbReference type="GO" id="GO:0008270">
    <property type="term" value="F:zinc ion binding"/>
    <property type="evidence" value="ECO:0007669"/>
    <property type="project" value="InterPro"/>
</dbReference>
<comment type="caution">
    <text evidence="8">The sequence shown here is derived from an EMBL/GenBank/DDBJ whole genome shotgun (WGS) entry which is preliminary data.</text>
</comment>
<dbReference type="CDD" id="cd00067">
    <property type="entry name" value="GAL4"/>
    <property type="match status" value="1"/>
</dbReference>
<dbReference type="GO" id="GO:0000981">
    <property type="term" value="F:DNA-binding transcription factor activity, RNA polymerase II-specific"/>
    <property type="evidence" value="ECO:0007669"/>
    <property type="project" value="InterPro"/>
</dbReference>
<evidence type="ECO:0000256" key="3">
    <source>
        <dbReference type="ARBA" id="ARBA00023015"/>
    </source>
</evidence>
<dbReference type="AlphaFoldDB" id="A0A9P4I6N6"/>
<dbReference type="GO" id="GO:0003677">
    <property type="term" value="F:DNA binding"/>
    <property type="evidence" value="ECO:0007669"/>
    <property type="project" value="UniProtKB-KW"/>
</dbReference>
<name>A0A9P4I6N6_9PEZI</name>
<keyword evidence="6" id="KW-0539">Nucleus</keyword>
<dbReference type="InterPro" id="IPR001138">
    <property type="entry name" value="Zn2Cys6_DnaBD"/>
</dbReference>
<reference evidence="8" key="1">
    <citation type="journal article" date="2020" name="Stud. Mycol.">
        <title>101 Dothideomycetes genomes: a test case for predicting lifestyles and emergence of pathogens.</title>
        <authorList>
            <person name="Haridas S."/>
            <person name="Albert R."/>
            <person name="Binder M."/>
            <person name="Bloem J."/>
            <person name="Labutti K."/>
            <person name="Salamov A."/>
            <person name="Andreopoulos B."/>
            <person name="Baker S."/>
            <person name="Barry K."/>
            <person name="Bills G."/>
            <person name="Bluhm B."/>
            <person name="Cannon C."/>
            <person name="Castanera R."/>
            <person name="Culley D."/>
            <person name="Daum C."/>
            <person name="Ezra D."/>
            <person name="Gonzalez J."/>
            <person name="Henrissat B."/>
            <person name="Kuo A."/>
            <person name="Liang C."/>
            <person name="Lipzen A."/>
            <person name="Lutzoni F."/>
            <person name="Magnuson J."/>
            <person name="Mondo S."/>
            <person name="Nolan M."/>
            <person name="Ohm R."/>
            <person name="Pangilinan J."/>
            <person name="Park H.-J."/>
            <person name="Ramirez L."/>
            <person name="Alfaro M."/>
            <person name="Sun H."/>
            <person name="Tritt A."/>
            <person name="Yoshinaga Y."/>
            <person name="Zwiers L.-H."/>
            <person name="Turgeon B."/>
            <person name="Goodwin S."/>
            <person name="Spatafora J."/>
            <person name="Crous P."/>
            <person name="Grigoriev I."/>
        </authorList>
    </citation>
    <scope>NUCLEOTIDE SEQUENCE</scope>
    <source>
        <strain evidence="8">CBS 133067</strain>
    </source>
</reference>
<evidence type="ECO:0000256" key="2">
    <source>
        <dbReference type="ARBA" id="ARBA00022833"/>
    </source>
</evidence>
<dbReference type="PANTHER" id="PTHR36206:SF16">
    <property type="entry name" value="TRANSCRIPTION FACTOR DOMAIN-CONTAINING PROTEIN-RELATED"/>
    <property type="match status" value="1"/>
</dbReference>
<dbReference type="PANTHER" id="PTHR36206">
    <property type="entry name" value="ASPERCRYPTIN BIOSYNTHESIS CLUSTER-SPECIFIC TRANSCRIPTION REGULATOR ATNN-RELATED"/>
    <property type="match status" value="1"/>
</dbReference>
<gene>
    <name evidence="8" type="ORF">NA57DRAFT_10668</name>
</gene>
<keyword evidence="4" id="KW-0238">DNA-binding</keyword>
<protein>
    <recommendedName>
        <fullName evidence="7">Zn(2)-C6 fungal-type domain-containing protein</fullName>
    </recommendedName>
</protein>
<dbReference type="SMART" id="SM00066">
    <property type="entry name" value="GAL4"/>
    <property type="match status" value="1"/>
</dbReference>
<sequence length="546" mass="61967">NKPLRNRGTGRTHAKSGCRTCKIRKIKCDEGRPACRRCVSTGRVCDGYGVWGGGGDFYAHGRRSLISKDTCLPTWEPANVPITAGNADEKFYFDWFRFRTVKKIPGAFVLTFWETLIFQATMSEPAVLHAVLTLSSVHKRDIVSSDDERRSIGSPDEQEQFTLQHYTNAIRHLRPHFSTRDLASVRVALISCFIFVCLEFLRGHFRTAQGHLESGLNVLRELQFSSCAEGIFAWKPSRNSIDDCIITAFSRLHTQVELFKHSYQHPFEALQLSQAELAVSTFHSVNQAWQQIERLLNKIFHLTEQVRRQHISNNASPDGRSALLGHQQQIQAELAQWLGAFEESGDMLQSQDPEWIRSGLLRVHHTMASIMADVCLSQDDESIFDSHTGQFVLLINQSVDMWKVGSSRALPGHWMDMSRSLVDIGWISPLYYTALRCRIHRVRLQAIRLLETASHREGIWDSKIASCVARQVMKIEERDCYEDLAKADDFPLSSSPSPQDLSLPILPQFHRVHEVKVALSDGPTDSVILSYRQTAAGWKDVRVAVR</sequence>
<keyword evidence="5" id="KW-0804">Transcription</keyword>
<proteinExistence type="predicted"/>
<dbReference type="InterPro" id="IPR052360">
    <property type="entry name" value="Transcr_Regulatory_Proteins"/>
</dbReference>
<evidence type="ECO:0000259" key="7">
    <source>
        <dbReference type="PROSITE" id="PS50048"/>
    </source>
</evidence>
<keyword evidence="2" id="KW-0862">Zinc</keyword>
<dbReference type="OrthoDB" id="3172332at2759"/>
<keyword evidence="3" id="KW-0805">Transcription regulation</keyword>
<dbReference type="Gene3D" id="4.10.240.10">
    <property type="entry name" value="Zn(2)-C6 fungal-type DNA-binding domain"/>
    <property type="match status" value="1"/>
</dbReference>
<evidence type="ECO:0000256" key="5">
    <source>
        <dbReference type="ARBA" id="ARBA00023163"/>
    </source>
</evidence>
<dbReference type="EMBL" id="ML978138">
    <property type="protein sequence ID" value="KAF2093424.1"/>
    <property type="molecule type" value="Genomic_DNA"/>
</dbReference>
<feature type="non-terminal residue" evidence="8">
    <location>
        <position position="1"/>
    </location>
</feature>
<dbReference type="SUPFAM" id="SSF57701">
    <property type="entry name" value="Zn2/Cys6 DNA-binding domain"/>
    <property type="match status" value="1"/>
</dbReference>
<dbReference type="PROSITE" id="PS50048">
    <property type="entry name" value="ZN2_CY6_FUNGAL_2"/>
    <property type="match status" value="1"/>
</dbReference>
<feature type="domain" description="Zn(2)-C6 fungal-type" evidence="7">
    <location>
        <begin position="17"/>
        <end position="45"/>
    </location>
</feature>
<dbReference type="InterPro" id="IPR036864">
    <property type="entry name" value="Zn2-C6_fun-type_DNA-bd_sf"/>
</dbReference>
<evidence type="ECO:0000256" key="4">
    <source>
        <dbReference type="ARBA" id="ARBA00023125"/>
    </source>
</evidence>
<dbReference type="Pfam" id="PF00172">
    <property type="entry name" value="Zn_clus"/>
    <property type="match status" value="1"/>
</dbReference>
<evidence type="ECO:0000256" key="6">
    <source>
        <dbReference type="ARBA" id="ARBA00023242"/>
    </source>
</evidence>